<dbReference type="EMBL" id="JBBPBN010000050">
    <property type="protein sequence ID" value="KAK8992528.1"/>
    <property type="molecule type" value="Genomic_DNA"/>
</dbReference>
<dbReference type="InterPro" id="IPR032675">
    <property type="entry name" value="LRR_dom_sf"/>
</dbReference>
<dbReference type="PANTHER" id="PTHR48010">
    <property type="entry name" value="OS05G0588300 PROTEIN"/>
    <property type="match status" value="1"/>
</dbReference>
<evidence type="ECO:0000256" key="4">
    <source>
        <dbReference type="SAM" id="SignalP"/>
    </source>
</evidence>
<evidence type="ECO:0000256" key="1">
    <source>
        <dbReference type="ARBA" id="ARBA00022614"/>
    </source>
</evidence>
<feature type="compositionally biased region" description="Polar residues" evidence="3">
    <location>
        <begin position="433"/>
        <end position="451"/>
    </location>
</feature>
<dbReference type="PROSITE" id="PS51450">
    <property type="entry name" value="LRR"/>
    <property type="match status" value="1"/>
</dbReference>
<dbReference type="SMART" id="SM00369">
    <property type="entry name" value="LRR_TYP"/>
    <property type="match status" value="5"/>
</dbReference>
<dbReference type="InterPro" id="IPR055414">
    <property type="entry name" value="LRR_R13L4/SHOC2-like"/>
</dbReference>
<organism evidence="6 7">
    <name type="scientific">Hibiscus sabdariffa</name>
    <name type="common">roselle</name>
    <dbReference type="NCBI Taxonomy" id="183260"/>
    <lineage>
        <taxon>Eukaryota</taxon>
        <taxon>Viridiplantae</taxon>
        <taxon>Streptophyta</taxon>
        <taxon>Embryophyta</taxon>
        <taxon>Tracheophyta</taxon>
        <taxon>Spermatophyta</taxon>
        <taxon>Magnoliopsida</taxon>
        <taxon>eudicotyledons</taxon>
        <taxon>Gunneridae</taxon>
        <taxon>Pentapetalae</taxon>
        <taxon>rosids</taxon>
        <taxon>malvids</taxon>
        <taxon>Malvales</taxon>
        <taxon>Malvaceae</taxon>
        <taxon>Malvoideae</taxon>
        <taxon>Hibiscus</taxon>
    </lineage>
</organism>
<feature type="domain" description="Disease resistance R13L4/SHOC-2-like LRR" evidence="5">
    <location>
        <begin position="106"/>
        <end position="365"/>
    </location>
</feature>
<evidence type="ECO:0000259" key="5">
    <source>
        <dbReference type="Pfam" id="PF23598"/>
    </source>
</evidence>
<feature type="region of interest" description="Disordered" evidence="3">
    <location>
        <begin position="421"/>
        <end position="459"/>
    </location>
</feature>
<dbReference type="Gene3D" id="3.80.10.10">
    <property type="entry name" value="Ribonuclease Inhibitor"/>
    <property type="match status" value="3"/>
</dbReference>
<evidence type="ECO:0000256" key="3">
    <source>
        <dbReference type="SAM" id="MobiDB-lite"/>
    </source>
</evidence>
<keyword evidence="1" id="KW-0433">Leucine-rich repeat</keyword>
<dbReference type="PRINTS" id="PR00019">
    <property type="entry name" value="LEURICHRPT"/>
</dbReference>
<feature type="signal peptide" evidence="4">
    <location>
        <begin position="1"/>
        <end position="20"/>
    </location>
</feature>
<keyword evidence="2" id="KW-0677">Repeat</keyword>
<feature type="chain" id="PRO_5045871105" description="Disease resistance R13L4/SHOC-2-like LRR domain-containing protein" evidence="4">
    <location>
        <begin position="21"/>
        <end position="482"/>
    </location>
</feature>
<comment type="caution">
    <text evidence="6">The sequence shown here is derived from an EMBL/GenBank/DDBJ whole genome shotgun (WGS) entry which is preliminary data.</text>
</comment>
<dbReference type="SUPFAM" id="SSF52058">
    <property type="entry name" value="L domain-like"/>
    <property type="match status" value="1"/>
</dbReference>
<gene>
    <name evidence="6" type="ORF">V6N11_048606</name>
</gene>
<dbReference type="InterPro" id="IPR003591">
    <property type="entry name" value="Leu-rich_rpt_typical-subtyp"/>
</dbReference>
<evidence type="ECO:0000313" key="7">
    <source>
        <dbReference type="Proteomes" id="UP001396334"/>
    </source>
</evidence>
<dbReference type="Proteomes" id="UP001396334">
    <property type="component" value="Unassembled WGS sequence"/>
</dbReference>
<proteinExistence type="predicted"/>
<evidence type="ECO:0000256" key="2">
    <source>
        <dbReference type="ARBA" id="ARBA00022737"/>
    </source>
</evidence>
<dbReference type="InterPro" id="IPR050994">
    <property type="entry name" value="At_inactive_RLKs"/>
</dbReference>
<keyword evidence="7" id="KW-1185">Reference proteome</keyword>
<reference evidence="6 7" key="1">
    <citation type="journal article" date="2024" name="G3 (Bethesda)">
        <title>Genome assembly of Hibiscus sabdariffa L. provides insights into metabolisms of medicinal natural products.</title>
        <authorList>
            <person name="Kim T."/>
        </authorList>
    </citation>
    <scope>NUCLEOTIDE SEQUENCE [LARGE SCALE GENOMIC DNA]</scope>
    <source>
        <strain evidence="6">TK-2024</strain>
        <tissue evidence="6">Old leaves</tissue>
    </source>
</reference>
<accession>A0ABR2PVS4</accession>
<dbReference type="Pfam" id="PF23598">
    <property type="entry name" value="LRR_14"/>
    <property type="match status" value="1"/>
</dbReference>
<dbReference type="PANTHER" id="PTHR48010:SF5">
    <property type="entry name" value="PROTEIN TOO MANY MOUTHS"/>
    <property type="match status" value="1"/>
</dbReference>
<evidence type="ECO:0000313" key="6">
    <source>
        <dbReference type="EMBL" id="KAK8992528.1"/>
    </source>
</evidence>
<name>A0ABR2PVS4_9ROSI</name>
<sequence length="482" mass="51995">MASLLLFLVGFLVLSCGAIAESDFVLEETELLGLFDVMASLVDEPGWAQVHPEPCTNTPWPGIECEIGQDPPNFHVTTIHIGPDVASPPCHPSAKISDSLLELPYLKSLSVFNCFVTSTVVLSPTLFGALSSLEHLSLQSNPSLAGEVPPSLGNLSNLRVLTLSQNNLQGNVPGELGGLVNLEQLDLSYNNLSGEIPQELGRLASLAILDLSSNELEGVVPFGLGQLHLLQKLDLCSNRLHGKIPPELGKLNRLVLLDLSHNSINGPLPETLSGLEQIQYLIFDSNPINSLIPLFLGSLKSLTSISFSRCGLTGPIPDSLSSLNNLTALSLDNNSLRGTIPSNLGSLPNLDQLNLSHNKLTGELPLSQDFINRLGERLDVRGNDGLCTSHQLANNISTYLQTRTCLGKQAMSDNVTCPQQQQSYDLKGKNKNKNPSLYNGRTSSFAPSQHPSPHFIGEPKGYTKLVKLGRVAERKRGGIYDQ</sequence>
<dbReference type="InterPro" id="IPR001611">
    <property type="entry name" value="Leu-rich_rpt"/>
</dbReference>
<protein>
    <recommendedName>
        <fullName evidence="5">Disease resistance R13L4/SHOC-2-like LRR domain-containing protein</fullName>
    </recommendedName>
</protein>
<keyword evidence="4" id="KW-0732">Signal</keyword>